<dbReference type="SUPFAM" id="SSF57667">
    <property type="entry name" value="beta-beta-alpha zinc fingers"/>
    <property type="match status" value="2"/>
</dbReference>
<feature type="compositionally biased region" description="Polar residues" evidence="11">
    <location>
        <begin position="215"/>
        <end position="232"/>
    </location>
</feature>
<keyword evidence="8" id="KW-0804">Transcription</keyword>
<feature type="domain" description="C2H2-type" evidence="12">
    <location>
        <begin position="153"/>
        <end position="174"/>
    </location>
</feature>
<comment type="caution">
    <text evidence="13">The sequence shown here is derived from an EMBL/GenBank/DDBJ whole genome shotgun (WGS) entry which is preliminary data.</text>
</comment>
<evidence type="ECO:0000256" key="6">
    <source>
        <dbReference type="ARBA" id="ARBA00022833"/>
    </source>
</evidence>
<dbReference type="FunFam" id="3.30.160.60:FF:001325">
    <property type="entry name" value="zinc finger protein 200"/>
    <property type="match status" value="1"/>
</dbReference>
<dbReference type="PROSITE" id="PS00028">
    <property type="entry name" value="ZINC_FINGER_C2H2_1"/>
    <property type="match status" value="2"/>
</dbReference>
<feature type="domain" description="C2H2-type" evidence="12">
    <location>
        <begin position="125"/>
        <end position="152"/>
    </location>
</feature>
<keyword evidence="14" id="KW-1185">Reference proteome</keyword>
<evidence type="ECO:0000259" key="12">
    <source>
        <dbReference type="PROSITE" id="PS50157"/>
    </source>
</evidence>
<dbReference type="SMART" id="SM00355">
    <property type="entry name" value="ZnF_C2H2"/>
    <property type="match status" value="3"/>
</dbReference>
<keyword evidence="9" id="KW-0539">Nucleus</keyword>
<feature type="compositionally biased region" description="Low complexity" evidence="11">
    <location>
        <begin position="200"/>
        <end position="214"/>
    </location>
</feature>
<reference evidence="13 14" key="1">
    <citation type="submission" date="2024-11" db="EMBL/GenBank/DDBJ databases">
        <title>Adaptive evolution of stress response genes in parasites aligns with host niche diversity.</title>
        <authorList>
            <person name="Hahn C."/>
            <person name="Resl P."/>
        </authorList>
    </citation>
    <scope>NUCLEOTIDE SEQUENCE [LARGE SCALE GENOMIC DNA]</scope>
    <source>
        <strain evidence="13">EGGRZ-B1_66</strain>
        <tissue evidence="13">Body</tissue>
    </source>
</reference>
<evidence type="ECO:0000256" key="3">
    <source>
        <dbReference type="ARBA" id="ARBA00022723"/>
    </source>
</evidence>
<dbReference type="FunFam" id="3.30.160.60:FF:000072">
    <property type="entry name" value="zinc finger protein 143 isoform X1"/>
    <property type="match status" value="1"/>
</dbReference>
<dbReference type="AlphaFoldDB" id="A0ABD2QAC1"/>
<evidence type="ECO:0000256" key="11">
    <source>
        <dbReference type="SAM" id="MobiDB-lite"/>
    </source>
</evidence>
<evidence type="ECO:0000256" key="4">
    <source>
        <dbReference type="ARBA" id="ARBA00022737"/>
    </source>
</evidence>
<evidence type="ECO:0000256" key="7">
    <source>
        <dbReference type="ARBA" id="ARBA00023015"/>
    </source>
</evidence>
<evidence type="ECO:0000256" key="8">
    <source>
        <dbReference type="ARBA" id="ARBA00023163"/>
    </source>
</evidence>
<gene>
    <name evidence="13" type="ORF">Ciccas_004858</name>
</gene>
<evidence type="ECO:0000256" key="9">
    <source>
        <dbReference type="ARBA" id="ARBA00023242"/>
    </source>
</evidence>
<dbReference type="FunFam" id="3.30.160.60:FF:001119">
    <property type="entry name" value="zinc finger protein 408"/>
    <property type="match status" value="1"/>
</dbReference>
<feature type="domain" description="C2H2-type" evidence="12">
    <location>
        <begin position="95"/>
        <end position="124"/>
    </location>
</feature>
<name>A0ABD2QAC1_9PLAT</name>
<keyword evidence="5 10" id="KW-0863">Zinc-finger</keyword>
<feature type="region of interest" description="Disordered" evidence="11">
    <location>
        <begin position="68"/>
        <end position="90"/>
    </location>
</feature>
<evidence type="ECO:0000256" key="1">
    <source>
        <dbReference type="ARBA" id="ARBA00004123"/>
    </source>
</evidence>
<dbReference type="Proteomes" id="UP001626550">
    <property type="component" value="Unassembled WGS sequence"/>
</dbReference>
<feature type="compositionally biased region" description="Polar residues" evidence="11">
    <location>
        <begin position="178"/>
        <end position="199"/>
    </location>
</feature>
<dbReference type="PANTHER" id="PTHR23235">
    <property type="entry name" value="KRUEPPEL-LIKE TRANSCRIPTION FACTOR"/>
    <property type="match status" value="1"/>
</dbReference>
<evidence type="ECO:0000313" key="13">
    <source>
        <dbReference type="EMBL" id="KAL3316499.1"/>
    </source>
</evidence>
<dbReference type="Pfam" id="PF00096">
    <property type="entry name" value="zf-C2H2"/>
    <property type="match status" value="3"/>
</dbReference>
<keyword evidence="3" id="KW-0479">Metal-binding</keyword>
<evidence type="ECO:0000313" key="14">
    <source>
        <dbReference type="Proteomes" id="UP001626550"/>
    </source>
</evidence>
<dbReference type="GO" id="GO:0008270">
    <property type="term" value="F:zinc ion binding"/>
    <property type="evidence" value="ECO:0007669"/>
    <property type="project" value="UniProtKB-KW"/>
</dbReference>
<feature type="region of interest" description="Disordered" evidence="11">
    <location>
        <begin position="254"/>
        <end position="277"/>
    </location>
</feature>
<dbReference type="EMBL" id="JBJKFK010000531">
    <property type="protein sequence ID" value="KAL3316499.1"/>
    <property type="molecule type" value="Genomic_DNA"/>
</dbReference>
<dbReference type="PROSITE" id="PS50157">
    <property type="entry name" value="ZINC_FINGER_C2H2_2"/>
    <property type="match status" value="3"/>
</dbReference>
<dbReference type="InterPro" id="IPR013087">
    <property type="entry name" value="Znf_C2H2_type"/>
</dbReference>
<dbReference type="Gene3D" id="3.30.160.60">
    <property type="entry name" value="Classic Zinc Finger"/>
    <property type="match status" value="3"/>
</dbReference>
<dbReference type="PANTHER" id="PTHR23235:SF155">
    <property type="entry name" value="EARLY GROWTH RESPONSE 4-RELATED"/>
    <property type="match status" value="1"/>
</dbReference>
<accession>A0ABD2QAC1</accession>
<dbReference type="GO" id="GO:0005634">
    <property type="term" value="C:nucleus"/>
    <property type="evidence" value="ECO:0007669"/>
    <property type="project" value="UniProtKB-SubCell"/>
</dbReference>
<comment type="similarity">
    <text evidence="2">Belongs to the krueppel C2H2-type zinc-finger protein family.</text>
</comment>
<organism evidence="13 14">
    <name type="scientific">Cichlidogyrus casuarinus</name>
    <dbReference type="NCBI Taxonomy" id="1844966"/>
    <lineage>
        <taxon>Eukaryota</taxon>
        <taxon>Metazoa</taxon>
        <taxon>Spiralia</taxon>
        <taxon>Lophotrochozoa</taxon>
        <taxon>Platyhelminthes</taxon>
        <taxon>Monogenea</taxon>
        <taxon>Monopisthocotylea</taxon>
        <taxon>Dactylogyridea</taxon>
        <taxon>Ancyrocephalidae</taxon>
        <taxon>Cichlidogyrus</taxon>
    </lineage>
</organism>
<evidence type="ECO:0000256" key="5">
    <source>
        <dbReference type="ARBA" id="ARBA00022771"/>
    </source>
</evidence>
<keyword evidence="6" id="KW-0862">Zinc</keyword>
<feature type="region of interest" description="Disordered" evidence="11">
    <location>
        <begin position="178"/>
        <end position="241"/>
    </location>
</feature>
<evidence type="ECO:0000256" key="2">
    <source>
        <dbReference type="ARBA" id="ARBA00006991"/>
    </source>
</evidence>
<comment type="subcellular location">
    <subcellularLocation>
        <location evidence="1">Nucleus</location>
    </subcellularLocation>
</comment>
<keyword evidence="4" id="KW-0677">Repeat</keyword>
<dbReference type="InterPro" id="IPR036236">
    <property type="entry name" value="Znf_C2H2_sf"/>
</dbReference>
<proteinExistence type="inferred from homology"/>
<keyword evidence="7" id="KW-0805">Transcription regulation</keyword>
<protein>
    <recommendedName>
        <fullName evidence="12">C2H2-type domain-containing protein</fullName>
    </recommendedName>
</protein>
<sequence length="277" mass="31586">MLLAIAHLNRSSASTHYRPYFEDAETSIKYQHFRDADFVQNVAPTRGRPNPMQQIGVYAPFLNPSPGGPFASALEQQEPGPSTRKKAPDMQERKYVCSMNSCGRRFTRSDELKRHQRIHTGEKPFKCKYCPRSFSRSDHLRTHVRSHTGERPYSCEICGKSFARSDERSRHKRIRQCITMSSSMENDQTYQPQLSYSGADNSSSPYYPQPNSQDTPQQAFDDTSHSVYSQEIPTPYSDPFYAYSVSPRNAQVYPVSRTHKSSSPSSSSDVNEEDNDV</sequence>
<evidence type="ECO:0000256" key="10">
    <source>
        <dbReference type="PROSITE-ProRule" id="PRU00042"/>
    </source>
</evidence>